<dbReference type="EMBL" id="JBHSOE010000002">
    <property type="protein sequence ID" value="MFC5654113.1"/>
    <property type="molecule type" value="Genomic_DNA"/>
</dbReference>
<gene>
    <name evidence="1" type="ORF">ACFP3J_01225</name>
</gene>
<evidence type="ECO:0000313" key="1">
    <source>
        <dbReference type="EMBL" id="MFC5654113.1"/>
    </source>
</evidence>
<organism evidence="1 2">
    <name type="scientific">Streptomyces nogalater</name>
    <dbReference type="NCBI Taxonomy" id="38314"/>
    <lineage>
        <taxon>Bacteria</taxon>
        <taxon>Bacillati</taxon>
        <taxon>Actinomycetota</taxon>
        <taxon>Actinomycetes</taxon>
        <taxon>Kitasatosporales</taxon>
        <taxon>Streptomycetaceae</taxon>
        <taxon>Streptomyces</taxon>
    </lineage>
</organism>
<reference evidence="2" key="1">
    <citation type="journal article" date="2019" name="Int. J. Syst. Evol. Microbiol.">
        <title>The Global Catalogue of Microorganisms (GCM) 10K type strain sequencing project: providing services to taxonomists for standard genome sequencing and annotation.</title>
        <authorList>
            <consortium name="The Broad Institute Genomics Platform"/>
            <consortium name="The Broad Institute Genome Sequencing Center for Infectious Disease"/>
            <person name="Wu L."/>
            <person name="Ma J."/>
        </authorList>
    </citation>
    <scope>NUCLEOTIDE SEQUENCE [LARGE SCALE GENOMIC DNA]</scope>
    <source>
        <strain evidence="2">KCTC 5701</strain>
    </source>
</reference>
<dbReference type="RefSeq" id="WP_344351766.1">
    <property type="nucleotide sequence ID" value="NZ_BAAASM010000054.1"/>
</dbReference>
<comment type="caution">
    <text evidence="1">The sequence shown here is derived from an EMBL/GenBank/DDBJ whole genome shotgun (WGS) entry which is preliminary data.</text>
</comment>
<keyword evidence="2" id="KW-1185">Reference proteome</keyword>
<accession>A0ABW0W8U3</accession>
<dbReference type="Proteomes" id="UP001596065">
    <property type="component" value="Unassembled WGS sequence"/>
</dbReference>
<proteinExistence type="predicted"/>
<name>A0ABW0W8U3_STRNO</name>
<evidence type="ECO:0000313" key="2">
    <source>
        <dbReference type="Proteomes" id="UP001596065"/>
    </source>
</evidence>
<protein>
    <submittedName>
        <fullName evidence="1">Uncharacterized protein</fullName>
    </submittedName>
</protein>
<sequence>MSRFIRPGGRPTGLGLLAVLFLLLIPAALAAALFGSRRIGK</sequence>